<keyword evidence="1" id="KW-1133">Transmembrane helix</keyword>
<proteinExistence type="predicted"/>
<keyword evidence="3" id="KW-1185">Reference proteome</keyword>
<accession>A0A2Z6PHA3</accession>
<reference evidence="3" key="1">
    <citation type="journal article" date="2017" name="Front. Plant Sci.">
        <title>Climate Clever Clovers: New Paradigm to Reduce the Environmental Footprint of Ruminants by Breeding Low Methanogenic Forages Utilizing Haplotype Variation.</title>
        <authorList>
            <person name="Kaur P."/>
            <person name="Appels R."/>
            <person name="Bayer P.E."/>
            <person name="Keeble-Gagnere G."/>
            <person name="Wang J."/>
            <person name="Hirakawa H."/>
            <person name="Shirasawa K."/>
            <person name="Vercoe P."/>
            <person name="Stefanova K."/>
            <person name="Durmic Z."/>
            <person name="Nichols P."/>
            <person name="Revell C."/>
            <person name="Isobe S.N."/>
            <person name="Edwards D."/>
            <person name="Erskine W."/>
        </authorList>
    </citation>
    <scope>NUCLEOTIDE SEQUENCE [LARGE SCALE GENOMIC DNA]</scope>
    <source>
        <strain evidence="3">cv. Daliak</strain>
    </source>
</reference>
<organism evidence="2 3">
    <name type="scientific">Trifolium subterraneum</name>
    <name type="common">Subterranean clover</name>
    <dbReference type="NCBI Taxonomy" id="3900"/>
    <lineage>
        <taxon>Eukaryota</taxon>
        <taxon>Viridiplantae</taxon>
        <taxon>Streptophyta</taxon>
        <taxon>Embryophyta</taxon>
        <taxon>Tracheophyta</taxon>
        <taxon>Spermatophyta</taxon>
        <taxon>Magnoliopsida</taxon>
        <taxon>eudicotyledons</taxon>
        <taxon>Gunneridae</taxon>
        <taxon>Pentapetalae</taxon>
        <taxon>rosids</taxon>
        <taxon>fabids</taxon>
        <taxon>Fabales</taxon>
        <taxon>Fabaceae</taxon>
        <taxon>Papilionoideae</taxon>
        <taxon>50 kb inversion clade</taxon>
        <taxon>NPAAA clade</taxon>
        <taxon>Hologalegina</taxon>
        <taxon>IRL clade</taxon>
        <taxon>Trifolieae</taxon>
        <taxon>Trifolium</taxon>
    </lineage>
</organism>
<keyword evidence="1" id="KW-0472">Membrane</keyword>
<feature type="transmembrane region" description="Helical" evidence="1">
    <location>
        <begin position="39"/>
        <end position="56"/>
    </location>
</feature>
<sequence length="85" mass="9601">MQRNDRVFNNKALVIEDLVDQFKFHYCNWFIGRTAKSPYMSGGGVLMIVFIDELLFGFYGALAALLCFGVVLVCLMSCSFEFAVV</sequence>
<protein>
    <submittedName>
        <fullName evidence="2">Uncharacterized protein</fullName>
    </submittedName>
</protein>
<evidence type="ECO:0000313" key="3">
    <source>
        <dbReference type="Proteomes" id="UP000242715"/>
    </source>
</evidence>
<keyword evidence="1" id="KW-0812">Transmembrane</keyword>
<dbReference type="EMBL" id="DF974091">
    <property type="protein sequence ID" value="GAU44959.1"/>
    <property type="molecule type" value="Genomic_DNA"/>
</dbReference>
<dbReference type="AlphaFoldDB" id="A0A2Z6PHA3"/>
<name>A0A2Z6PHA3_TRISU</name>
<feature type="transmembrane region" description="Helical" evidence="1">
    <location>
        <begin position="62"/>
        <end position="84"/>
    </location>
</feature>
<evidence type="ECO:0000313" key="2">
    <source>
        <dbReference type="EMBL" id="GAU44959.1"/>
    </source>
</evidence>
<dbReference type="Proteomes" id="UP000242715">
    <property type="component" value="Unassembled WGS sequence"/>
</dbReference>
<evidence type="ECO:0000256" key="1">
    <source>
        <dbReference type="SAM" id="Phobius"/>
    </source>
</evidence>
<gene>
    <name evidence="2" type="ORF">TSUD_28940</name>
</gene>